<name>A0AA38YD26_9EURO</name>
<reference evidence="2" key="1">
    <citation type="submission" date="2022-10" db="EMBL/GenBank/DDBJ databases">
        <title>Culturing micro-colonial fungi from biological soil crusts in the Mojave desert and describing Neophaeococcomyces mojavensis, and introducing the new genera and species Taxawa tesnikishii.</title>
        <authorList>
            <person name="Kurbessoian T."/>
            <person name="Stajich J.E."/>
        </authorList>
    </citation>
    <scope>NUCLEOTIDE SEQUENCE</scope>
    <source>
        <strain evidence="2">TK_35</strain>
    </source>
</reference>
<proteinExistence type="predicted"/>
<dbReference type="EMBL" id="JAPDRN010000006">
    <property type="protein sequence ID" value="KAJ9644256.1"/>
    <property type="molecule type" value="Genomic_DNA"/>
</dbReference>
<evidence type="ECO:0000256" key="1">
    <source>
        <dbReference type="SAM" id="MobiDB-lite"/>
    </source>
</evidence>
<feature type="compositionally biased region" description="Polar residues" evidence="1">
    <location>
        <begin position="110"/>
        <end position="127"/>
    </location>
</feature>
<keyword evidence="3" id="KW-1185">Reference proteome</keyword>
<feature type="region of interest" description="Disordered" evidence="1">
    <location>
        <begin position="76"/>
        <end position="179"/>
    </location>
</feature>
<sequence length="179" mass="18759">MASTQEASSPGHNVKDALYLVEFLKQNPQAITFNVSPFAEKTGAKVRSIERRLKTIKKRNGLNIVISVNSGSVAAAAGGGGGAAAATTKTAKPKPRVAFKREDDEKNDTKTATGLLSPVESNVGPSETTTPAATAAVVTTSKSRGSGQGQKKRSANVVKMEDQEEDTHGQAPTKRIKRA</sequence>
<evidence type="ECO:0000313" key="2">
    <source>
        <dbReference type="EMBL" id="KAJ9644256.1"/>
    </source>
</evidence>
<gene>
    <name evidence="2" type="ORF">H2204_001607</name>
</gene>
<feature type="compositionally biased region" description="Low complexity" evidence="1">
    <location>
        <begin position="128"/>
        <end position="140"/>
    </location>
</feature>
<feature type="compositionally biased region" description="Basic and acidic residues" evidence="1">
    <location>
        <begin position="99"/>
        <end position="109"/>
    </location>
</feature>
<comment type="caution">
    <text evidence="2">The sequence shown here is derived from an EMBL/GenBank/DDBJ whole genome shotgun (WGS) entry which is preliminary data.</text>
</comment>
<accession>A0AA38YD26</accession>
<evidence type="ECO:0000313" key="3">
    <source>
        <dbReference type="Proteomes" id="UP001172681"/>
    </source>
</evidence>
<protein>
    <submittedName>
        <fullName evidence="2">Uncharacterized protein</fullName>
    </submittedName>
</protein>
<dbReference type="AlphaFoldDB" id="A0AA38YD26"/>
<dbReference type="Proteomes" id="UP001172681">
    <property type="component" value="Unassembled WGS sequence"/>
</dbReference>
<organism evidence="2 3">
    <name type="scientific">Knufia peltigerae</name>
    <dbReference type="NCBI Taxonomy" id="1002370"/>
    <lineage>
        <taxon>Eukaryota</taxon>
        <taxon>Fungi</taxon>
        <taxon>Dikarya</taxon>
        <taxon>Ascomycota</taxon>
        <taxon>Pezizomycotina</taxon>
        <taxon>Eurotiomycetes</taxon>
        <taxon>Chaetothyriomycetidae</taxon>
        <taxon>Chaetothyriales</taxon>
        <taxon>Trichomeriaceae</taxon>
        <taxon>Knufia</taxon>
    </lineage>
</organism>